<reference evidence="3" key="1">
    <citation type="submission" date="2019-03" db="EMBL/GenBank/DDBJ databases">
        <title>Snf2 controls pulcherriminic acid biosynthesis and connects pigmentation and antifungal activity of the yeast Metschnikowia pulcherrima.</title>
        <authorList>
            <person name="Gore-Lloyd D."/>
            <person name="Sumann I."/>
            <person name="Brachmann A.O."/>
            <person name="Schneeberger K."/>
            <person name="Ortiz-Merino R.A."/>
            <person name="Moreno-Beltran M."/>
            <person name="Schlaefli M."/>
            <person name="Kirner P."/>
            <person name="Santos Kron A."/>
            <person name="Wolfe K.H."/>
            <person name="Piel J."/>
            <person name="Ahrens C.H."/>
            <person name="Henk D."/>
            <person name="Freimoser F.M."/>
        </authorList>
    </citation>
    <scope>NUCLEOTIDE SEQUENCE [LARGE SCALE GENOMIC DNA]</scope>
    <source>
        <strain evidence="3">APC 1.2</strain>
    </source>
</reference>
<keyword evidence="1" id="KW-0732">Signal</keyword>
<name>A0A4P6XRY8_9ASCO</name>
<sequence>MKLSHYLYTLVLFLVTPFWVVCAENFDTCCESDTIYNSTTSSHVSTKSITNTRTLLVGYRLRRFVRHLRTYATEDAFQFQKFDARRIVLDKEFSDISAAHTNFFEMSSRLSRHFRFSKHLYRVMTEASSHMMTAISMNDAYHGLISEVYQLRVLALLMFNFRGFPDYSIKKYPQKVDLLTSRFRAFGQNNEELLASAPLDVLHMVWTQSHNIEHALEILAGKSNTRILD</sequence>
<evidence type="ECO:0000313" key="2">
    <source>
        <dbReference type="EMBL" id="QBM89879.1"/>
    </source>
</evidence>
<feature type="chain" id="PRO_5020829226" evidence="1">
    <location>
        <begin position="24"/>
        <end position="229"/>
    </location>
</feature>
<keyword evidence="3" id="KW-1185">Reference proteome</keyword>
<accession>A0A4P6XRY8</accession>
<evidence type="ECO:0000313" key="3">
    <source>
        <dbReference type="Proteomes" id="UP000292447"/>
    </source>
</evidence>
<proteinExistence type="predicted"/>
<dbReference type="AlphaFoldDB" id="A0A4P6XRY8"/>
<gene>
    <name evidence="2" type="ORF">METSCH_E01130</name>
</gene>
<dbReference type="Proteomes" id="UP000292447">
    <property type="component" value="Chromosome V"/>
</dbReference>
<organism evidence="2 3">
    <name type="scientific">Metschnikowia aff. pulcherrima</name>
    <dbReference type="NCBI Taxonomy" id="2163413"/>
    <lineage>
        <taxon>Eukaryota</taxon>
        <taxon>Fungi</taxon>
        <taxon>Dikarya</taxon>
        <taxon>Ascomycota</taxon>
        <taxon>Saccharomycotina</taxon>
        <taxon>Pichiomycetes</taxon>
        <taxon>Metschnikowiaceae</taxon>
        <taxon>Metschnikowia</taxon>
    </lineage>
</organism>
<feature type="signal peptide" evidence="1">
    <location>
        <begin position="1"/>
        <end position="23"/>
    </location>
</feature>
<dbReference type="EMBL" id="CP034460">
    <property type="protein sequence ID" value="QBM89879.1"/>
    <property type="molecule type" value="Genomic_DNA"/>
</dbReference>
<evidence type="ECO:0000256" key="1">
    <source>
        <dbReference type="SAM" id="SignalP"/>
    </source>
</evidence>
<protein>
    <submittedName>
        <fullName evidence="2">Uncharacterized protein</fullName>
    </submittedName>
</protein>